<dbReference type="EMBL" id="MLJW01001527">
    <property type="protein sequence ID" value="OIQ77828.1"/>
    <property type="molecule type" value="Genomic_DNA"/>
</dbReference>
<proteinExistence type="predicted"/>
<comment type="caution">
    <text evidence="1">The sequence shown here is derived from an EMBL/GenBank/DDBJ whole genome shotgun (WGS) entry which is preliminary data.</text>
</comment>
<dbReference type="AlphaFoldDB" id="A0A1J5QD28"/>
<evidence type="ECO:0000313" key="1">
    <source>
        <dbReference type="EMBL" id="OIQ77828.1"/>
    </source>
</evidence>
<reference evidence="1" key="1">
    <citation type="submission" date="2016-10" db="EMBL/GenBank/DDBJ databases">
        <title>Sequence of Gallionella enrichment culture.</title>
        <authorList>
            <person name="Poehlein A."/>
            <person name="Muehling M."/>
            <person name="Daniel R."/>
        </authorList>
    </citation>
    <scope>NUCLEOTIDE SEQUENCE</scope>
</reference>
<organism evidence="1">
    <name type="scientific">mine drainage metagenome</name>
    <dbReference type="NCBI Taxonomy" id="410659"/>
    <lineage>
        <taxon>unclassified sequences</taxon>
        <taxon>metagenomes</taxon>
        <taxon>ecological metagenomes</taxon>
    </lineage>
</organism>
<name>A0A1J5QD28_9ZZZZ</name>
<sequence length="171" mass="18886">MHLGFLGLDQLLDFMAHLQHHGLGELGVDGARLGVEILLHQGDGLLLDGPVLRDQRPNPGQALFDLRVWRQGFQGLEDFAGAALILFQVRLHVREIAAVPHRVEHGAVERGGGVLEVVEKNVQQLDTPRLDLDDFAEFRVDFFDLDLRQHGVEHDHADHADQADGHAGADA</sequence>
<gene>
    <name evidence="1" type="ORF">GALL_404720</name>
</gene>
<protein>
    <submittedName>
        <fullName evidence="1">Uncharacterized protein</fullName>
    </submittedName>
</protein>
<accession>A0A1J5QD28</accession>